<dbReference type="GeneID" id="14406342"/>
<dbReference type="Proteomes" id="UP000010866">
    <property type="component" value="Chromosome"/>
</dbReference>
<evidence type="ECO:0000313" key="2">
    <source>
        <dbReference type="EMBL" id="AGB50009.1"/>
    </source>
</evidence>
<dbReference type="OrthoDB" id="11359at2157"/>
<dbReference type="EMBL" id="CP003362">
    <property type="protein sequence ID" value="AGB50009.1"/>
    <property type="molecule type" value="Genomic_DNA"/>
</dbReference>
<name>L0L164_METHD</name>
<evidence type="ECO:0000259" key="1">
    <source>
        <dbReference type="Pfam" id="PF01243"/>
    </source>
</evidence>
<organism evidence="2 3">
    <name type="scientific">Methanomethylovorans hollandica (strain DSM 15978 / NBRC 107637 / DMS1)</name>
    <dbReference type="NCBI Taxonomy" id="867904"/>
    <lineage>
        <taxon>Archaea</taxon>
        <taxon>Methanobacteriati</taxon>
        <taxon>Methanobacteriota</taxon>
        <taxon>Stenosarchaea group</taxon>
        <taxon>Methanomicrobia</taxon>
        <taxon>Methanosarcinales</taxon>
        <taxon>Methanosarcinaceae</taxon>
        <taxon>Methanomethylovorans</taxon>
    </lineage>
</organism>
<sequence length="134" mass="14968">MVKMTQEIMDTISKQNPVPVATSSADGTPNVALVGFLKVMDPETIMISDNFFLKTEENLKHNPKVAFVVYDGYTRKCFQIKGSVKMITDGKLFDEMKQWVDSAKPNMPKKAAVVVHVEEVYDSMPGPHAGEKIF</sequence>
<dbReference type="InterPro" id="IPR012349">
    <property type="entry name" value="Split_barrel_FMN-bd"/>
</dbReference>
<dbReference type="Gene3D" id="2.30.110.10">
    <property type="entry name" value="Electron Transport, Fmn-binding Protein, Chain A"/>
    <property type="match status" value="1"/>
</dbReference>
<dbReference type="Pfam" id="PF01243">
    <property type="entry name" value="PNPOx_N"/>
    <property type="match status" value="1"/>
</dbReference>
<dbReference type="RefSeq" id="WP_015325174.1">
    <property type="nucleotide sequence ID" value="NC_019977.1"/>
</dbReference>
<dbReference type="PANTHER" id="PTHR40660:SF1">
    <property type="entry name" value="5'-PHOSPHATE OXIDASE PUTATIVE DOMAIN-CONTAINING PROTEIN-RELATED"/>
    <property type="match status" value="1"/>
</dbReference>
<protein>
    <submittedName>
        <fullName evidence="2">Pyridoxamine 5'-phosphate oxidase-related, FMN binding protein</fullName>
    </submittedName>
</protein>
<dbReference type="STRING" id="867904.Metho_1829"/>
<feature type="domain" description="Pyridoxamine 5'-phosphate oxidase N-terminal" evidence="1">
    <location>
        <begin position="4"/>
        <end position="122"/>
    </location>
</feature>
<evidence type="ECO:0000313" key="3">
    <source>
        <dbReference type="Proteomes" id="UP000010866"/>
    </source>
</evidence>
<proteinExistence type="predicted"/>
<dbReference type="HOGENOM" id="CLU_118461_1_0_2"/>
<accession>L0L164</accession>
<keyword evidence="3" id="KW-1185">Reference proteome</keyword>
<reference evidence="3" key="1">
    <citation type="submission" date="2012-02" db="EMBL/GenBank/DDBJ databases">
        <title>Complete sequence of chromosome of Methanomethylovorans hollandica DSM 15978.</title>
        <authorList>
            <person name="Lucas S."/>
            <person name="Copeland A."/>
            <person name="Lapidus A."/>
            <person name="Glavina del Rio T."/>
            <person name="Dalin E."/>
            <person name="Tice H."/>
            <person name="Bruce D."/>
            <person name="Goodwin L."/>
            <person name="Pitluck S."/>
            <person name="Peters L."/>
            <person name="Mikhailova N."/>
            <person name="Held B."/>
            <person name="Kyrpides N."/>
            <person name="Mavromatis K."/>
            <person name="Ivanova N."/>
            <person name="Brettin T."/>
            <person name="Detter J.C."/>
            <person name="Han C."/>
            <person name="Larimer F."/>
            <person name="Land M."/>
            <person name="Hauser L."/>
            <person name="Markowitz V."/>
            <person name="Cheng J.-F."/>
            <person name="Hugenholtz P."/>
            <person name="Woyke T."/>
            <person name="Wu D."/>
            <person name="Spring S."/>
            <person name="Schroeder M."/>
            <person name="Brambilla E."/>
            <person name="Klenk H.-P."/>
            <person name="Eisen J.A."/>
        </authorList>
    </citation>
    <scope>NUCLEOTIDE SEQUENCE [LARGE SCALE GENOMIC DNA]</scope>
    <source>
        <strain evidence="3">DSM 15978 / NBRC 107637 / DMS1</strain>
    </source>
</reference>
<gene>
    <name evidence="2" type="ordered locus">Metho_1829</name>
</gene>
<dbReference type="PANTHER" id="PTHR40660">
    <property type="entry name" value="5'-PHOSPHATE OXIDASE PUTATIVE DOMAIN-CONTAINING PROTEIN-RELATED"/>
    <property type="match status" value="1"/>
</dbReference>
<dbReference type="InterPro" id="IPR011576">
    <property type="entry name" value="Pyridox_Oxase_N"/>
</dbReference>
<dbReference type="AlphaFoldDB" id="L0L164"/>
<dbReference type="KEGG" id="mhz:Metho_1829"/>
<dbReference type="SUPFAM" id="SSF50475">
    <property type="entry name" value="FMN-binding split barrel"/>
    <property type="match status" value="1"/>
</dbReference>